<dbReference type="RefSeq" id="WP_343056011.1">
    <property type="nucleotide sequence ID" value="NZ_JACIDK010000001.1"/>
</dbReference>
<organism evidence="7 8">
    <name type="scientific">Phenylobacterium haematophilum</name>
    <dbReference type="NCBI Taxonomy" id="98513"/>
    <lineage>
        <taxon>Bacteria</taxon>
        <taxon>Pseudomonadati</taxon>
        <taxon>Pseudomonadota</taxon>
        <taxon>Alphaproteobacteria</taxon>
        <taxon>Caulobacterales</taxon>
        <taxon>Caulobacteraceae</taxon>
        <taxon>Phenylobacterium</taxon>
    </lineage>
</organism>
<dbReference type="PANTHER" id="PTHR30213:SF0">
    <property type="entry name" value="UPF0761 MEMBRANE PROTEIN YIHY"/>
    <property type="match status" value="1"/>
</dbReference>
<evidence type="ECO:0000256" key="5">
    <source>
        <dbReference type="ARBA" id="ARBA00023136"/>
    </source>
</evidence>
<feature type="transmembrane region" description="Helical" evidence="6">
    <location>
        <begin position="239"/>
        <end position="260"/>
    </location>
</feature>
<proteinExistence type="predicted"/>
<evidence type="ECO:0000313" key="7">
    <source>
        <dbReference type="EMBL" id="MBB3890048.1"/>
    </source>
</evidence>
<evidence type="ECO:0000256" key="1">
    <source>
        <dbReference type="ARBA" id="ARBA00004651"/>
    </source>
</evidence>
<keyword evidence="4 6" id="KW-1133">Transmembrane helix</keyword>
<evidence type="ECO:0000256" key="4">
    <source>
        <dbReference type="ARBA" id="ARBA00022989"/>
    </source>
</evidence>
<evidence type="ECO:0000256" key="2">
    <source>
        <dbReference type="ARBA" id="ARBA00022475"/>
    </source>
</evidence>
<dbReference type="InterPro" id="IPR017039">
    <property type="entry name" value="Virul_fac_BrkB"/>
</dbReference>
<name>A0A839ZVH6_9CAUL</name>
<dbReference type="EMBL" id="JACIDK010000001">
    <property type="protein sequence ID" value="MBB3890048.1"/>
    <property type="molecule type" value="Genomic_DNA"/>
</dbReference>
<protein>
    <submittedName>
        <fullName evidence="7">Membrane protein</fullName>
    </submittedName>
</protein>
<keyword evidence="5 6" id="KW-0472">Membrane</keyword>
<feature type="transmembrane region" description="Helical" evidence="6">
    <location>
        <begin position="127"/>
        <end position="150"/>
    </location>
</feature>
<comment type="subcellular location">
    <subcellularLocation>
        <location evidence="1">Cell membrane</location>
        <topology evidence="1">Multi-pass membrane protein</topology>
    </subcellularLocation>
</comment>
<dbReference type="PIRSF" id="PIRSF035875">
    <property type="entry name" value="RNase_BN"/>
    <property type="match status" value="1"/>
</dbReference>
<feature type="transmembrane region" description="Helical" evidence="6">
    <location>
        <begin position="52"/>
        <end position="78"/>
    </location>
</feature>
<dbReference type="Proteomes" id="UP000530564">
    <property type="component" value="Unassembled WGS sequence"/>
</dbReference>
<evidence type="ECO:0000256" key="6">
    <source>
        <dbReference type="SAM" id="Phobius"/>
    </source>
</evidence>
<evidence type="ECO:0000313" key="8">
    <source>
        <dbReference type="Proteomes" id="UP000530564"/>
    </source>
</evidence>
<evidence type="ECO:0000256" key="3">
    <source>
        <dbReference type="ARBA" id="ARBA00022692"/>
    </source>
</evidence>
<keyword evidence="3 6" id="KW-0812">Transmembrane</keyword>
<gene>
    <name evidence="7" type="ORF">GGQ61_000745</name>
</gene>
<dbReference type="GO" id="GO:0005886">
    <property type="term" value="C:plasma membrane"/>
    <property type="evidence" value="ECO:0007669"/>
    <property type="project" value="UniProtKB-SubCell"/>
</dbReference>
<dbReference type="AlphaFoldDB" id="A0A839ZVH6"/>
<feature type="transmembrane region" description="Helical" evidence="6">
    <location>
        <begin position="162"/>
        <end position="189"/>
    </location>
</feature>
<dbReference type="PANTHER" id="PTHR30213">
    <property type="entry name" value="INNER MEMBRANE PROTEIN YHJD"/>
    <property type="match status" value="1"/>
</dbReference>
<accession>A0A839ZVH6</accession>
<keyword evidence="8" id="KW-1185">Reference proteome</keyword>
<reference evidence="7 8" key="1">
    <citation type="submission" date="2020-08" db="EMBL/GenBank/DDBJ databases">
        <title>Genomic Encyclopedia of Type Strains, Phase IV (KMG-IV): sequencing the most valuable type-strain genomes for metagenomic binning, comparative biology and taxonomic classification.</title>
        <authorList>
            <person name="Goeker M."/>
        </authorList>
    </citation>
    <scope>NUCLEOTIDE SEQUENCE [LARGE SCALE GENOMIC DNA]</scope>
    <source>
        <strain evidence="7 8">DSM 21793</strain>
    </source>
</reference>
<feature type="transmembrane region" description="Helical" evidence="6">
    <location>
        <begin position="209"/>
        <end position="227"/>
    </location>
</feature>
<comment type="caution">
    <text evidence="7">The sequence shown here is derived from an EMBL/GenBank/DDBJ whole genome shotgun (WGS) entry which is preliminary data.</text>
</comment>
<sequence>MRRGASFSTFRAMSLRQRIQRVREADWDPSHWLRLAVLITGRAMRRLWGRDVMLYTGGVSFFIMLAVFPALAIGIGLYSLLADPNEVAHQAEALARLMPSGAQAIFQAELERLAQTPFHSVSAQSGVALVVGGYAAHRGFKALLAGLSFIHDEAAPRSFLQFNLLALAVLIAAFAMLAFFSAIFFYFRFIAAAFGLKPLAGVSWLYSEWTWASFGLTFAMTLIYRFAMSSRPVAWLPSILGGVSAAILCLLVSWASAFYVEQVAHLGATYGSVAAVVVFLIWLSWSVNAVFFGGAFATEIEIVLRERERRLPANGTMAARPEN</sequence>
<keyword evidence="2" id="KW-1003">Cell membrane</keyword>
<feature type="transmembrane region" description="Helical" evidence="6">
    <location>
        <begin position="272"/>
        <end position="297"/>
    </location>
</feature>
<dbReference type="Pfam" id="PF03631">
    <property type="entry name" value="Virul_fac_BrkB"/>
    <property type="match status" value="1"/>
</dbReference>